<organism evidence="1">
    <name type="scientific">Bigelowiella natans</name>
    <name type="common">Pedinomonas minutissima</name>
    <name type="synonym">Chlorarachnion sp. (strain CCMP621)</name>
    <dbReference type="NCBI Taxonomy" id="227086"/>
    <lineage>
        <taxon>Eukaryota</taxon>
        <taxon>Sar</taxon>
        <taxon>Rhizaria</taxon>
        <taxon>Cercozoa</taxon>
        <taxon>Chlorarachniophyceae</taxon>
        <taxon>Bigelowiella</taxon>
    </lineage>
</organism>
<protein>
    <submittedName>
        <fullName evidence="1">Uncharacterized protein orf185</fullName>
    </submittedName>
</protein>
<reference evidence="1" key="2">
    <citation type="submission" date="2011-01" db="EMBL/GenBank/DDBJ databases">
        <authorList>
            <person name="McFadden G."/>
        </authorList>
    </citation>
    <scope>NUCLEOTIDE SEQUENCE</scope>
</reference>
<dbReference type="AlphaFoldDB" id="E9NZX5"/>
<gene>
    <name evidence="1" type="primary">orf185</name>
</gene>
<dbReference type="EMBL" id="HQ840955">
    <property type="protein sequence ID" value="ADV41822.1"/>
    <property type="molecule type" value="Genomic_DNA"/>
</dbReference>
<geneLocation type="mitochondrion" evidence="1"/>
<evidence type="ECO:0000313" key="1">
    <source>
        <dbReference type="EMBL" id="ADV41822.1"/>
    </source>
</evidence>
<reference evidence="1" key="1">
    <citation type="submission" date="2011-01" db="EMBL/GenBank/DDBJ databases">
        <authorList>
            <person name="Burger G."/>
        </authorList>
    </citation>
    <scope>NUCLEOTIDE SEQUENCE</scope>
</reference>
<proteinExistence type="predicted"/>
<sequence>MHFLSLHLACPGYIADSAWATSINFLAKPRRTGGRVGFGQKVARKDSVQENNLGGTFSRGLQFRTSVCFDAFRFYSWWNNLGDFGSVGRGKPTAVLLDSYGGRPRHLNSWSSKLVVRITQSSTLRLAALLGHSKFWINPGKTLNYLIGLRARSCSITHNWITANGRRISKLFNIYHSRKNTDSFF</sequence>
<name>E9NZX5_BIGNA</name>
<accession>E9NZX5</accession>
<keyword evidence="1" id="KW-0496">Mitochondrion</keyword>